<evidence type="ECO:0000313" key="2">
    <source>
        <dbReference type="EMBL" id="GLQ11951.1"/>
    </source>
</evidence>
<reference evidence="2" key="2">
    <citation type="submission" date="2023-01" db="EMBL/GenBank/DDBJ databases">
        <title>Draft genome sequence of Devosia yakushimensis strain NBRC 103855.</title>
        <authorList>
            <person name="Sun Q."/>
            <person name="Mori K."/>
        </authorList>
    </citation>
    <scope>NUCLEOTIDE SEQUENCE</scope>
    <source>
        <strain evidence="2">NBRC 103855</strain>
    </source>
</reference>
<dbReference type="EMBL" id="BSNG01000003">
    <property type="protein sequence ID" value="GLQ11951.1"/>
    <property type="molecule type" value="Genomic_DNA"/>
</dbReference>
<keyword evidence="1" id="KW-1133">Transmembrane helix</keyword>
<sequence length="201" mass="21387">MLRWSDSPWAMPIYGLAATIALGELAVVWLMLHPNVPPDYQAYYIDKTTTCFAQPVSGAYTLGTQIDFRSGGSNTRELLPCGWEGPTGDGMHALGESARLAFAAPGEDLTLTLELTGVTLPGPRQQTVAVSANGVNLGTAMVTPGKTSRFTFPLPARAIVNGRADILLDLPNAVTTSPGQSNVRKRSIKLVMASLTPANFR</sequence>
<name>A0ABQ5UMJ6_9HYPH</name>
<proteinExistence type="predicted"/>
<feature type="transmembrane region" description="Helical" evidence="1">
    <location>
        <begin position="12"/>
        <end position="32"/>
    </location>
</feature>
<keyword evidence="3" id="KW-1185">Reference proteome</keyword>
<keyword evidence="1" id="KW-0812">Transmembrane</keyword>
<evidence type="ECO:0000313" key="3">
    <source>
        <dbReference type="Proteomes" id="UP001161406"/>
    </source>
</evidence>
<reference evidence="2" key="1">
    <citation type="journal article" date="2014" name="Int. J. Syst. Evol. Microbiol.">
        <title>Complete genome of a new Firmicutes species belonging to the dominant human colonic microbiota ('Ruminococcus bicirculans') reveals two chromosomes and a selective capacity to utilize plant glucans.</title>
        <authorList>
            <consortium name="NISC Comparative Sequencing Program"/>
            <person name="Wegmann U."/>
            <person name="Louis P."/>
            <person name="Goesmann A."/>
            <person name="Henrissat B."/>
            <person name="Duncan S.H."/>
            <person name="Flint H.J."/>
        </authorList>
    </citation>
    <scope>NUCLEOTIDE SEQUENCE</scope>
    <source>
        <strain evidence="2">NBRC 103855</strain>
    </source>
</reference>
<keyword evidence="1" id="KW-0472">Membrane</keyword>
<accession>A0ABQ5UMJ6</accession>
<comment type="caution">
    <text evidence="2">The sequence shown here is derived from an EMBL/GenBank/DDBJ whole genome shotgun (WGS) entry which is preliminary data.</text>
</comment>
<gene>
    <name evidence="2" type="ORF">GCM10007913_38830</name>
</gene>
<dbReference type="Proteomes" id="UP001161406">
    <property type="component" value="Unassembled WGS sequence"/>
</dbReference>
<dbReference type="RefSeq" id="WP_284393693.1">
    <property type="nucleotide sequence ID" value="NZ_BSNG01000003.1"/>
</dbReference>
<evidence type="ECO:0000256" key="1">
    <source>
        <dbReference type="SAM" id="Phobius"/>
    </source>
</evidence>
<protein>
    <submittedName>
        <fullName evidence="2">Uncharacterized protein</fullName>
    </submittedName>
</protein>
<organism evidence="2 3">
    <name type="scientific">Devosia yakushimensis</name>
    <dbReference type="NCBI Taxonomy" id="470028"/>
    <lineage>
        <taxon>Bacteria</taxon>
        <taxon>Pseudomonadati</taxon>
        <taxon>Pseudomonadota</taxon>
        <taxon>Alphaproteobacteria</taxon>
        <taxon>Hyphomicrobiales</taxon>
        <taxon>Devosiaceae</taxon>
        <taxon>Devosia</taxon>
    </lineage>
</organism>